<feature type="transmembrane region" description="Helical" evidence="13">
    <location>
        <begin position="174"/>
        <end position="194"/>
    </location>
</feature>
<evidence type="ECO:0000256" key="7">
    <source>
        <dbReference type="ARBA" id="ARBA00022827"/>
    </source>
</evidence>
<evidence type="ECO:0000313" key="16">
    <source>
        <dbReference type="Proteomes" id="UP000319514"/>
    </source>
</evidence>
<dbReference type="GO" id="GO:0051537">
    <property type="term" value="F:2 iron, 2 sulfur cluster binding"/>
    <property type="evidence" value="ECO:0007669"/>
    <property type="project" value="UniProtKB-KW"/>
</dbReference>
<keyword evidence="3" id="KW-0285">Flavoprotein</keyword>
<evidence type="ECO:0000259" key="14">
    <source>
        <dbReference type="PROSITE" id="PS51384"/>
    </source>
</evidence>
<feature type="transmembrane region" description="Helical" evidence="13">
    <location>
        <begin position="149"/>
        <end position="168"/>
    </location>
</feature>
<evidence type="ECO:0000256" key="13">
    <source>
        <dbReference type="SAM" id="Phobius"/>
    </source>
</evidence>
<feature type="transmembrane region" description="Helical" evidence="13">
    <location>
        <begin position="80"/>
        <end position="98"/>
    </location>
</feature>
<feature type="transmembrane region" description="Helical" evidence="13">
    <location>
        <begin position="41"/>
        <end position="59"/>
    </location>
</feature>
<protein>
    <submittedName>
        <fullName evidence="15">Putative ferric reductase</fullName>
    </submittedName>
</protein>
<dbReference type="Gene3D" id="3.40.50.80">
    <property type="entry name" value="Nucleotide-binding domain of ferredoxin-NADP reductase (FNR) module"/>
    <property type="match status" value="1"/>
</dbReference>
<keyword evidence="9" id="KW-0560">Oxidoreductase</keyword>
<accession>A0A542Z8N0</accession>
<dbReference type="EMBL" id="VFOQ01000002">
    <property type="protein sequence ID" value="TQL56703.1"/>
    <property type="molecule type" value="Genomic_DNA"/>
</dbReference>
<evidence type="ECO:0000256" key="8">
    <source>
        <dbReference type="ARBA" id="ARBA00022989"/>
    </source>
</evidence>
<dbReference type="InterPro" id="IPR017938">
    <property type="entry name" value="Riboflavin_synthase-like_b-brl"/>
</dbReference>
<dbReference type="PRINTS" id="PR00410">
    <property type="entry name" value="PHEHYDRXLASE"/>
</dbReference>
<organism evidence="15 16">
    <name type="scientific">Oryzihumus leptocrescens</name>
    <dbReference type="NCBI Taxonomy" id="297536"/>
    <lineage>
        <taxon>Bacteria</taxon>
        <taxon>Bacillati</taxon>
        <taxon>Actinomycetota</taxon>
        <taxon>Actinomycetes</taxon>
        <taxon>Micrococcales</taxon>
        <taxon>Intrasporangiaceae</taxon>
        <taxon>Oryzihumus</taxon>
    </lineage>
</organism>
<dbReference type="GO" id="GO:0046872">
    <property type="term" value="F:metal ion binding"/>
    <property type="evidence" value="ECO:0007669"/>
    <property type="project" value="UniProtKB-KW"/>
</dbReference>
<dbReference type="GO" id="GO:0050660">
    <property type="term" value="F:flavin adenine dinucleotide binding"/>
    <property type="evidence" value="ECO:0007669"/>
    <property type="project" value="TreeGrafter"/>
</dbReference>
<reference evidence="15 16" key="1">
    <citation type="submission" date="2019-06" db="EMBL/GenBank/DDBJ databases">
        <title>Sequencing the genomes of 1000 actinobacteria strains.</title>
        <authorList>
            <person name="Klenk H.-P."/>
        </authorList>
    </citation>
    <scope>NUCLEOTIDE SEQUENCE [LARGE SCALE GENOMIC DNA]</scope>
    <source>
        <strain evidence="15 16">DSM 18082</strain>
    </source>
</reference>
<dbReference type="OrthoDB" id="502624at2"/>
<feature type="domain" description="FAD-binding FR-type" evidence="14">
    <location>
        <begin position="204"/>
        <end position="306"/>
    </location>
</feature>
<keyword evidence="12 13" id="KW-0472">Membrane</keyword>
<sequence length="440" mass="47862">MARRLIRPTAAILYLAVVLVPLGLALRSGPPRAANPAYEVSVASGLVALSLLAVTFILPKRLRSLSSGLGIDVVMGVHRLLGVSALGFALVHVTGVVLGDPAGRAVLDPFRGRPATRAAVGGGAALLLLVLTSRWRGRSAGRAHEAWRALHVLLAMAAVALCGLHVYLLRHLVAQSAFARWFTFLLALVLAVWLRRWVWRPLRALVHPYLVQELRAESPSVTTLVLEPWGHRGLTRFRPGQFAWVRIGRTPLGFDEHPFTISSPPRRSGELEFTVENLGDYGSAARRVAPGTLVWVDGPHGAFTPEPRRARGLVLIAGGVGITPIMSTLRALAAEGDEREHVLFTCADRIEELLFRAEIAHIASRLRLRVVELLESPPPGWSGGRGRLTERVLAAHLPRRRADLDYFVSGPPAMVAGVHTALRRLGIPTSHVHTERLDLV</sequence>
<dbReference type="SUPFAM" id="SSF63380">
    <property type="entry name" value="Riboflavin synthase domain-like"/>
    <property type="match status" value="1"/>
</dbReference>
<dbReference type="PANTHER" id="PTHR47354">
    <property type="entry name" value="NADH OXIDOREDUCTASE HCR"/>
    <property type="match status" value="1"/>
</dbReference>
<dbReference type="InterPro" id="IPR039261">
    <property type="entry name" value="FNR_nucleotide-bd"/>
</dbReference>
<dbReference type="PROSITE" id="PS51384">
    <property type="entry name" value="FAD_FR"/>
    <property type="match status" value="1"/>
</dbReference>
<evidence type="ECO:0000256" key="1">
    <source>
        <dbReference type="ARBA" id="ARBA00001974"/>
    </source>
</evidence>
<dbReference type="Gene3D" id="2.40.30.10">
    <property type="entry name" value="Translation factors"/>
    <property type="match status" value="1"/>
</dbReference>
<dbReference type="InterPro" id="IPR050415">
    <property type="entry name" value="MRET"/>
</dbReference>
<dbReference type="GO" id="GO:0016491">
    <property type="term" value="F:oxidoreductase activity"/>
    <property type="evidence" value="ECO:0007669"/>
    <property type="project" value="UniProtKB-KW"/>
</dbReference>
<evidence type="ECO:0000256" key="9">
    <source>
        <dbReference type="ARBA" id="ARBA00023002"/>
    </source>
</evidence>
<dbReference type="InterPro" id="IPR001433">
    <property type="entry name" value="OxRdtase_FAD/NAD-bd"/>
</dbReference>
<evidence type="ECO:0000313" key="15">
    <source>
        <dbReference type="EMBL" id="TQL56703.1"/>
    </source>
</evidence>
<dbReference type="AlphaFoldDB" id="A0A542Z8N0"/>
<dbReference type="InterPro" id="IPR017927">
    <property type="entry name" value="FAD-bd_FR_type"/>
</dbReference>
<feature type="transmembrane region" description="Helical" evidence="13">
    <location>
        <begin position="118"/>
        <end position="137"/>
    </location>
</feature>
<name>A0A542Z8N0_9MICO</name>
<evidence type="ECO:0000256" key="10">
    <source>
        <dbReference type="ARBA" id="ARBA00023004"/>
    </source>
</evidence>
<dbReference type="RefSeq" id="WP_141790094.1">
    <property type="nucleotide sequence ID" value="NZ_BAAAKX010000008.1"/>
</dbReference>
<keyword evidence="5" id="KW-0001">2Fe-2S</keyword>
<evidence type="ECO:0000256" key="12">
    <source>
        <dbReference type="ARBA" id="ARBA00023136"/>
    </source>
</evidence>
<dbReference type="GO" id="GO:0016020">
    <property type="term" value="C:membrane"/>
    <property type="evidence" value="ECO:0007669"/>
    <property type="project" value="UniProtKB-SubCell"/>
</dbReference>
<dbReference type="Pfam" id="PF01794">
    <property type="entry name" value="Ferric_reduct"/>
    <property type="match status" value="1"/>
</dbReference>
<dbReference type="PANTHER" id="PTHR47354:SF8">
    <property type="entry name" value="1,2-PHENYLACETYL-COA EPOXIDASE, SUBUNIT E"/>
    <property type="match status" value="1"/>
</dbReference>
<keyword evidence="7" id="KW-0274">FAD</keyword>
<dbReference type="CDD" id="cd06198">
    <property type="entry name" value="FNR_like_3"/>
    <property type="match status" value="1"/>
</dbReference>
<dbReference type="Proteomes" id="UP000319514">
    <property type="component" value="Unassembled WGS sequence"/>
</dbReference>
<gene>
    <name evidence="15" type="ORF">FB474_3464</name>
</gene>
<keyword evidence="16" id="KW-1185">Reference proteome</keyword>
<comment type="cofactor">
    <cofactor evidence="1">
        <name>FAD</name>
        <dbReference type="ChEBI" id="CHEBI:57692"/>
    </cofactor>
</comment>
<evidence type="ECO:0000256" key="2">
    <source>
        <dbReference type="ARBA" id="ARBA00004141"/>
    </source>
</evidence>
<evidence type="ECO:0000256" key="6">
    <source>
        <dbReference type="ARBA" id="ARBA00022723"/>
    </source>
</evidence>
<dbReference type="Pfam" id="PF00175">
    <property type="entry name" value="NAD_binding_1"/>
    <property type="match status" value="1"/>
</dbReference>
<keyword evidence="10" id="KW-0408">Iron</keyword>
<evidence type="ECO:0000256" key="11">
    <source>
        <dbReference type="ARBA" id="ARBA00023014"/>
    </source>
</evidence>
<evidence type="ECO:0000256" key="5">
    <source>
        <dbReference type="ARBA" id="ARBA00022714"/>
    </source>
</evidence>
<proteinExistence type="predicted"/>
<keyword evidence="8 13" id="KW-1133">Transmembrane helix</keyword>
<dbReference type="InterPro" id="IPR013130">
    <property type="entry name" value="Fe3_Rdtase_TM_dom"/>
</dbReference>
<comment type="subcellular location">
    <subcellularLocation>
        <location evidence="2">Membrane</location>
        <topology evidence="2">Multi-pass membrane protein</topology>
    </subcellularLocation>
</comment>
<keyword evidence="4 13" id="KW-0812">Transmembrane</keyword>
<dbReference type="SUPFAM" id="SSF52343">
    <property type="entry name" value="Ferredoxin reductase-like, C-terminal NADP-linked domain"/>
    <property type="match status" value="1"/>
</dbReference>
<keyword evidence="6" id="KW-0479">Metal-binding</keyword>
<evidence type="ECO:0000256" key="4">
    <source>
        <dbReference type="ARBA" id="ARBA00022692"/>
    </source>
</evidence>
<evidence type="ECO:0000256" key="3">
    <source>
        <dbReference type="ARBA" id="ARBA00022630"/>
    </source>
</evidence>
<keyword evidence="11" id="KW-0411">Iron-sulfur</keyword>
<comment type="caution">
    <text evidence="15">The sequence shown here is derived from an EMBL/GenBank/DDBJ whole genome shotgun (WGS) entry which is preliminary data.</text>
</comment>